<dbReference type="Proteomes" id="UP001208567">
    <property type="component" value="Unassembled WGS sequence"/>
</dbReference>
<evidence type="ECO:0000313" key="2">
    <source>
        <dbReference type="Proteomes" id="UP001208567"/>
    </source>
</evidence>
<dbReference type="EMBL" id="BRXR01000001">
    <property type="protein sequence ID" value="GLC30216.1"/>
    <property type="molecule type" value="Genomic_DNA"/>
</dbReference>
<sequence>MRKLDNHIVIFIAAIFIITVLAGGCSRENNTKSSFSIEQFENAMKDKGYNFEIKDVRQDFLNATRKRMMIDNKAIDIYLFSNDKEMENEASHIDSGGCGYNNGSKAVNVSWVSFPHFYKRGSIIVQYIGDDEKIMSDLKDILSEQFAGYTPK</sequence>
<dbReference type="PROSITE" id="PS51257">
    <property type="entry name" value="PROKAR_LIPOPROTEIN"/>
    <property type="match status" value="1"/>
</dbReference>
<proteinExistence type="predicted"/>
<organism evidence="1 2">
    <name type="scientific">Clostridium omnivorum</name>
    <dbReference type="NCBI Taxonomy" id="1604902"/>
    <lineage>
        <taxon>Bacteria</taxon>
        <taxon>Bacillati</taxon>
        <taxon>Bacillota</taxon>
        <taxon>Clostridia</taxon>
        <taxon>Eubacteriales</taxon>
        <taxon>Clostridiaceae</taxon>
        <taxon>Clostridium</taxon>
    </lineage>
</organism>
<dbReference type="RefSeq" id="WP_264849481.1">
    <property type="nucleotide sequence ID" value="NZ_BRXR01000001.1"/>
</dbReference>
<reference evidence="1 2" key="1">
    <citation type="journal article" date="2024" name="Int. J. Syst. Evol. Microbiol.">
        <title>Clostridium omnivorum sp. nov., isolated from anoxic soil under the treatment of reductive soil disinfestation.</title>
        <authorList>
            <person name="Ueki A."/>
            <person name="Tonouchi A."/>
            <person name="Kaku N."/>
            <person name="Honma S."/>
            <person name="Ueki K."/>
        </authorList>
    </citation>
    <scope>NUCLEOTIDE SEQUENCE [LARGE SCALE GENOMIC DNA]</scope>
    <source>
        <strain evidence="1 2">E14</strain>
    </source>
</reference>
<evidence type="ECO:0008006" key="3">
    <source>
        <dbReference type="Google" id="ProtNLM"/>
    </source>
</evidence>
<comment type="caution">
    <text evidence="1">The sequence shown here is derived from an EMBL/GenBank/DDBJ whole genome shotgun (WGS) entry which is preliminary data.</text>
</comment>
<gene>
    <name evidence="1" type="ORF">bsdE14_16260</name>
</gene>
<name>A0ABQ5N4Z7_9CLOT</name>
<protein>
    <recommendedName>
        <fullName evidence="3">Lipoprotein</fullName>
    </recommendedName>
</protein>
<keyword evidence="2" id="KW-1185">Reference proteome</keyword>
<evidence type="ECO:0000313" key="1">
    <source>
        <dbReference type="EMBL" id="GLC30216.1"/>
    </source>
</evidence>
<accession>A0ABQ5N4Z7</accession>